<dbReference type="Gene3D" id="3.30.450.20">
    <property type="entry name" value="PAS domain"/>
    <property type="match status" value="1"/>
</dbReference>
<dbReference type="PRINTS" id="PR00344">
    <property type="entry name" value="BCTRLSENSOR"/>
</dbReference>
<evidence type="ECO:0000256" key="18">
    <source>
        <dbReference type="PROSITE-ProRule" id="PRU00169"/>
    </source>
</evidence>
<evidence type="ECO:0000256" key="8">
    <source>
        <dbReference type="ARBA" id="ARBA00022692"/>
    </source>
</evidence>
<dbReference type="FunFam" id="3.30.565.10:FF:000010">
    <property type="entry name" value="Sensor histidine kinase RcsC"/>
    <property type="match status" value="1"/>
</dbReference>
<dbReference type="InterPro" id="IPR033479">
    <property type="entry name" value="dCache_1"/>
</dbReference>
<gene>
    <name evidence="23" type="ORF">H6F44_14240</name>
</gene>
<evidence type="ECO:0000259" key="20">
    <source>
        <dbReference type="PROSITE" id="PS50109"/>
    </source>
</evidence>
<evidence type="ECO:0000256" key="17">
    <source>
        <dbReference type="ARBA" id="ARBA00074306"/>
    </source>
</evidence>
<evidence type="ECO:0000256" key="13">
    <source>
        <dbReference type="ARBA" id="ARBA00023012"/>
    </source>
</evidence>
<keyword evidence="9" id="KW-0547">Nucleotide-binding</keyword>
<reference evidence="23" key="2">
    <citation type="submission" date="2020-08" db="EMBL/GenBank/DDBJ databases">
        <authorList>
            <person name="Chen M."/>
            <person name="Teng W."/>
            <person name="Zhao L."/>
            <person name="Hu C."/>
            <person name="Zhou Y."/>
            <person name="Han B."/>
            <person name="Song L."/>
            <person name="Shu W."/>
        </authorList>
    </citation>
    <scope>NUCLEOTIDE SEQUENCE</scope>
    <source>
        <strain evidence="23">FACHB-1277</strain>
    </source>
</reference>
<evidence type="ECO:0000256" key="16">
    <source>
        <dbReference type="ARBA" id="ARBA00068150"/>
    </source>
</evidence>
<evidence type="ECO:0000256" key="1">
    <source>
        <dbReference type="ARBA" id="ARBA00000085"/>
    </source>
</evidence>
<dbReference type="Gene3D" id="1.10.287.130">
    <property type="match status" value="1"/>
</dbReference>
<dbReference type="FunFam" id="1.10.287.130:FF:000002">
    <property type="entry name" value="Two-component osmosensing histidine kinase"/>
    <property type="match status" value="1"/>
</dbReference>
<dbReference type="Pfam" id="PF02743">
    <property type="entry name" value="dCache_1"/>
    <property type="match status" value="1"/>
</dbReference>
<keyword evidence="6 18" id="KW-0597">Phosphoprotein</keyword>
<evidence type="ECO:0000256" key="19">
    <source>
        <dbReference type="SAM" id="Phobius"/>
    </source>
</evidence>
<dbReference type="PANTHER" id="PTHR45339:SF1">
    <property type="entry name" value="HYBRID SIGNAL TRANSDUCTION HISTIDINE KINASE J"/>
    <property type="match status" value="1"/>
</dbReference>
<evidence type="ECO:0000256" key="9">
    <source>
        <dbReference type="ARBA" id="ARBA00022741"/>
    </source>
</evidence>
<dbReference type="Gene3D" id="3.40.50.2300">
    <property type="match status" value="1"/>
</dbReference>
<dbReference type="SUPFAM" id="SSF52172">
    <property type="entry name" value="CheY-like"/>
    <property type="match status" value="1"/>
</dbReference>
<dbReference type="Proteomes" id="UP000631421">
    <property type="component" value="Unassembled WGS sequence"/>
</dbReference>
<dbReference type="PROSITE" id="PS50110">
    <property type="entry name" value="RESPONSE_REGULATORY"/>
    <property type="match status" value="1"/>
</dbReference>
<evidence type="ECO:0000256" key="14">
    <source>
        <dbReference type="ARBA" id="ARBA00023136"/>
    </source>
</evidence>
<dbReference type="SUPFAM" id="SSF55874">
    <property type="entry name" value="ATPase domain of HSP90 chaperone/DNA topoisomerase II/histidine kinase"/>
    <property type="match status" value="1"/>
</dbReference>
<dbReference type="InterPro" id="IPR004358">
    <property type="entry name" value="Sig_transdc_His_kin-like_C"/>
</dbReference>
<sequence>MRFSSIRQKLIFAFLIVALIPMLLLGAINKQSTESTLTENARQSLSAAANATANRVDAFIDGNLNAVRVEAILPGLSTYLSLPAANRENSPESRLAMETLIRLSRKDMLNVLSYALLDLNGKNVLDTNTPDLGKDESSQDYFQEPLRSQLAFVSSMQRSPTIPDLVILVFSSPVRNARGQILGILRVTYNAAVVQQLVTRQTEQAGEKSLAILLDENYIHLAHSNDPKLLFKSIVPLPDRVVTQLQNAGRLPKLPSAELAINQPILQQALDSKQSYLVANLSADNQKDLVAIANLQYKPWSVLFARPVAVALAPLERQIRDAMFLFAMIAIIVTMIALAIAQLLTKPIIHLTKIVSQFTAGNLDVRVSSSANDEIAQLAASFNNMAEQLQNSFVNLEIRVQQRTSELVIAKEKAEVANQAKSTFIANMSHELRSPLNAVIGFSQLMLRAKGLSPEQYENVGIIHRSGEFLLTLINNILDLSKIEAGKATLNPHNFDLYRLLDDLEDMLHLKAESAGLELFFERQPSLPRYIYTDELKLRQVIINLLSNAIKFTEQGSVILKIFHEEQGSDDLKLYISVSDSGVGIAKEELANIFEAFVQAEAGREMQEGTGLGLAICRQFVQLMGGNISVESELGRGTTFYFDIQAQAINNAIANSLENEPHKRHVIALAPHQSTYKILIVDDKEINRQLLVKLLSPLGFELKEAANGQEAIAVWDQWEPHLIWMDMRMPVMDGYEATKYIKATTKGNATAVIALTASVLEEEKAIVLSAGCDDFLRKPFREQTIFDALHKHLGVQFMYEDEEAEKSVDESCHKTNSINLAIMGEEWRSQLYVAAIEADGNYIMELLQKIPPTESHTAKFLENLARQFDFDEIVELVKT</sequence>
<dbReference type="EMBL" id="JACJPY010000047">
    <property type="protein sequence ID" value="MBD2151273.1"/>
    <property type="molecule type" value="Genomic_DNA"/>
</dbReference>
<proteinExistence type="inferred from homology"/>
<keyword evidence="8 19" id="KW-0812">Transmembrane</keyword>
<comment type="subunit">
    <text evidence="15">At low DSF concentrations, interacts with RpfF.</text>
</comment>
<dbReference type="Pfam" id="PF00512">
    <property type="entry name" value="HisKA"/>
    <property type="match status" value="1"/>
</dbReference>
<evidence type="ECO:0000313" key="24">
    <source>
        <dbReference type="Proteomes" id="UP000631421"/>
    </source>
</evidence>
<feature type="domain" description="Histidine kinase" evidence="20">
    <location>
        <begin position="427"/>
        <end position="648"/>
    </location>
</feature>
<dbReference type="InterPro" id="IPR029151">
    <property type="entry name" value="Sensor-like_sf"/>
</dbReference>
<dbReference type="Pfam" id="PF02518">
    <property type="entry name" value="HATPase_c"/>
    <property type="match status" value="1"/>
</dbReference>
<dbReference type="SMART" id="SM00448">
    <property type="entry name" value="REC"/>
    <property type="match status" value="1"/>
</dbReference>
<dbReference type="SMART" id="SM00304">
    <property type="entry name" value="HAMP"/>
    <property type="match status" value="1"/>
</dbReference>
<evidence type="ECO:0000256" key="10">
    <source>
        <dbReference type="ARBA" id="ARBA00022777"/>
    </source>
</evidence>
<evidence type="ECO:0000256" key="7">
    <source>
        <dbReference type="ARBA" id="ARBA00022679"/>
    </source>
</evidence>
<keyword evidence="13" id="KW-0902">Two-component regulatory system</keyword>
<dbReference type="EC" id="2.7.13.3" evidence="4"/>
<accession>A0A926UV16</accession>
<dbReference type="CDD" id="cd00082">
    <property type="entry name" value="HisKA"/>
    <property type="match status" value="1"/>
</dbReference>
<dbReference type="InterPro" id="IPR036097">
    <property type="entry name" value="HisK_dim/P_sf"/>
</dbReference>
<dbReference type="SUPFAM" id="SSF158472">
    <property type="entry name" value="HAMP domain-like"/>
    <property type="match status" value="1"/>
</dbReference>
<evidence type="ECO:0000256" key="5">
    <source>
        <dbReference type="ARBA" id="ARBA00022475"/>
    </source>
</evidence>
<dbReference type="InterPro" id="IPR003660">
    <property type="entry name" value="HAMP_dom"/>
</dbReference>
<dbReference type="PANTHER" id="PTHR45339">
    <property type="entry name" value="HYBRID SIGNAL TRANSDUCTION HISTIDINE KINASE J"/>
    <property type="match status" value="1"/>
</dbReference>
<evidence type="ECO:0000259" key="21">
    <source>
        <dbReference type="PROSITE" id="PS50110"/>
    </source>
</evidence>
<comment type="similarity">
    <text evidence="3">In the N-terminal section; belongs to the phytochrome family.</text>
</comment>
<dbReference type="CDD" id="cd16922">
    <property type="entry name" value="HATPase_EvgS-ArcB-TorS-like"/>
    <property type="match status" value="1"/>
</dbReference>
<dbReference type="InterPro" id="IPR003661">
    <property type="entry name" value="HisK_dim/P_dom"/>
</dbReference>
<keyword evidence="24" id="KW-1185">Reference proteome</keyword>
<evidence type="ECO:0000256" key="11">
    <source>
        <dbReference type="ARBA" id="ARBA00022840"/>
    </source>
</evidence>
<dbReference type="GO" id="GO:0005524">
    <property type="term" value="F:ATP binding"/>
    <property type="evidence" value="ECO:0007669"/>
    <property type="project" value="UniProtKB-KW"/>
</dbReference>
<feature type="modified residue" description="4-aspartylphosphate" evidence="18">
    <location>
        <position position="726"/>
    </location>
</feature>
<evidence type="ECO:0000256" key="2">
    <source>
        <dbReference type="ARBA" id="ARBA00004651"/>
    </source>
</evidence>
<evidence type="ECO:0000313" key="23">
    <source>
        <dbReference type="EMBL" id="MBD2151273.1"/>
    </source>
</evidence>
<keyword evidence="5" id="KW-1003">Cell membrane</keyword>
<evidence type="ECO:0000256" key="15">
    <source>
        <dbReference type="ARBA" id="ARBA00064003"/>
    </source>
</evidence>
<keyword evidence="10" id="KW-0418">Kinase</keyword>
<dbReference type="AlphaFoldDB" id="A0A926UV16"/>
<name>A0A926UV16_9CYAN</name>
<dbReference type="CDD" id="cd06225">
    <property type="entry name" value="HAMP"/>
    <property type="match status" value="1"/>
</dbReference>
<comment type="subcellular location">
    <subcellularLocation>
        <location evidence="2">Cell membrane</location>
        <topology evidence="2">Multi-pass membrane protein</topology>
    </subcellularLocation>
</comment>
<keyword evidence="12 19" id="KW-1133">Transmembrane helix</keyword>
<dbReference type="SMART" id="SM00388">
    <property type="entry name" value="HisKA"/>
    <property type="match status" value="1"/>
</dbReference>
<dbReference type="InterPro" id="IPR003594">
    <property type="entry name" value="HATPase_dom"/>
</dbReference>
<comment type="catalytic activity">
    <reaction evidence="1">
        <text>ATP + protein L-histidine = ADP + protein N-phospho-L-histidine.</text>
        <dbReference type="EC" id="2.7.13.3"/>
    </reaction>
</comment>
<protein>
    <recommendedName>
        <fullName evidence="17">Circadian input-output histidine kinase CikA</fullName>
        <ecNumber evidence="4">2.7.13.3</ecNumber>
    </recommendedName>
    <alternativeName>
        <fullName evidence="16">Sensory/regulatory protein RpfC</fullName>
    </alternativeName>
</protein>
<dbReference type="Gene3D" id="3.30.565.10">
    <property type="entry name" value="Histidine kinase-like ATPase, C-terminal domain"/>
    <property type="match status" value="1"/>
</dbReference>
<evidence type="ECO:0000256" key="4">
    <source>
        <dbReference type="ARBA" id="ARBA00012438"/>
    </source>
</evidence>
<keyword evidence="14 19" id="KW-0472">Membrane</keyword>
<organism evidence="23 24">
    <name type="scientific">Pseudanabaena cinerea FACHB-1277</name>
    <dbReference type="NCBI Taxonomy" id="2949581"/>
    <lineage>
        <taxon>Bacteria</taxon>
        <taxon>Bacillati</taxon>
        <taxon>Cyanobacteriota</taxon>
        <taxon>Cyanophyceae</taxon>
        <taxon>Pseudanabaenales</taxon>
        <taxon>Pseudanabaenaceae</taxon>
        <taxon>Pseudanabaena</taxon>
        <taxon>Pseudanabaena cinerea</taxon>
    </lineage>
</organism>
<dbReference type="Pfam" id="PF00672">
    <property type="entry name" value="HAMP"/>
    <property type="match status" value="1"/>
</dbReference>
<dbReference type="Pfam" id="PF00072">
    <property type="entry name" value="Response_reg"/>
    <property type="match status" value="1"/>
</dbReference>
<evidence type="ECO:0000256" key="3">
    <source>
        <dbReference type="ARBA" id="ARBA00006402"/>
    </source>
</evidence>
<keyword evidence="11" id="KW-0067">ATP-binding</keyword>
<dbReference type="Gene3D" id="6.10.340.10">
    <property type="match status" value="1"/>
</dbReference>
<evidence type="ECO:0000259" key="22">
    <source>
        <dbReference type="PROSITE" id="PS50885"/>
    </source>
</evidence>
<evidence type="ECO:0000256" key="6">
    <source>
        <dbReference type="ARBA" id="ARBA00022553"/>
    </source>
</evidence>
<dbReference type="SMART" id="SM00387">
    <property type="entry name" value="HATPase_c"/>
    <property type="match status" value="1"/>
</dbReference>
<feature type="transmembrane region" description="Helical" evidence="19">
    <location>
        <begin position="322"/>
        <end position="344"/>
    </location>
</feature>
<dbReference type="PROSITE" id="PS50109">
    <property type="entry name" value="HIS_KIN"/>
    <property type="match status" value="1"/>
</dbReference>
<dbReference type="InterPro" id="IPR005467">
    <property type="entry name" value="His_kinase_dom"/>
</dbReference>
<dbReference type="InterPro" id="IPR036890">
    <property type="entry name" value="HATPase_C_sf"/>
</dbReference>
<dbReference type="GO" id="GO:0000155">
    <property type="term" value="F:phosphorelay sensor kinase activity"/>
    <property type="evidence" value="ECO:0007669"/>
    <property type="project" value="InterPro"/>
</dbReference>
<reference evidence="23" key="1">
    <citation type="journal article" date="2015" name="ISME J.">
        <title>Draft Genome Sequence of Streptomyces incarnatus NRRL8089, which Produces the Nucleoside Antibiotic Sinefungin.</title>
        <authorList>
            <person name="Oshima K."/>
            <person name="Hattori M."/>
            <person name="Shimizu H."/>
            <person name="Fukuda K."/>
            <person name="Nemoto M."/>
            <person name="Inagaki K."/>
            <person name="Tamura T."/>
        </authorList>
    </citation>
    <scope>NUCLEOTIDE SEQUENCE</scope>
    <source>
        <strain evidence="23">FACHB-1277</strain>
    </source>
</reference>
<feature type="domain" description="Response regulatory" evidence="21">
    <location>
        <begin position="677"/>
        <end position="793"/>
    </location>
</feature>
<dbReference type="GO" id="GO:0005886">
    <property type="term" value="C:plasma membrane"/>
    <property type="evidence" value="ECO:0007669"/>
    <property type="project" value="UniProtKB-SubCell"/>
</dbReference>
<comment type="caution">
    <text evidence="23">The sequence shown here is derived from an EMBL/GenBank/DDBJ whole genome shotgun (WGS) entry which is preliminary data.</text>
</comment>
<dbReference type="InterPro" id="IPR001789">
    <property type="entry name" value="Sig_transdc_resp-reg_receiver"/>
</dbReference>
<keyword evidence="7" id="KW-0808">Transferase</keyword>
<dbReference type="CDD" id="cd17546">
    <property type="entry name" value="REC_hyHK_CKI1_RcsC-like"/>
    <property type="match status" value="1"/>
</dbReference>
<dbReference type="PROSITE" id="PS50885">
    <property type="entry name" value="HAMP"/>
    <property type="match status" value="1"/>
</dbReference>
<feature type="domain" description="HAMP" evidence="22">
    <location>
        <begin position="342"/>
        <end position="394"/>
    </location>
</feature>
<evidence type="ECO:0000256" key="12">
    <source>
        <dbReference type="ARBA" id="ARBA00022989"/>
    </source>
</evidence>
<dbReference type="RefSeq" id="WP_190351690.1">
    <property type="nucleotide sequence ID" value="NZ_JACJPY010000047.1"/>
</dbReference>
<dbReference type="SUPFAM" id="SSF103190">
    <property type="entry name" value="Sensory domain-like"/>
    <property type="match status" value="1"/>
</dbReference>
<dbReference type="InterPro" id="IPR011006">
    <property type="entry name" value="CheY-like_superfamily"/>
</dbReference>
<dbReference type="SUPFAM" id="SSF47384">
    <property type="entry name" value="Homodimeric domain of signal transducing histidine kinase"/>
    <property type="match status" value="1"/>
</dbReference>